<accession>U2EUJ1</accession>
<reference evidence="2 3" key="1">
    <citation type="journal article" date="2013" name="BMC Genomics">
        <title>Comparative genomics of Campylobacter concisus isolates reveals genetic diversity and provides insights into disease association.</title>
        <authorList>
            <person name="Deshpande N.P."/>
            <person name="Kaakoush N.O."/>
            <person name="Wilkins M.R."/>
            <person name="Mitchell H.M."/>
        </authorList>
    </citation>
    <scope>NUCLEOTIDE SEQUENCE [LARGE SCALE GENOMIC DNA]</scope>
    <source>
        <strain evidence="2 3">UNSWCS</strain>
    </source>
</reference>
<protein>
    <recommendedName>
        <fullName evidence="1">LicD/FKTN/FKRP nucleotidyltransferase domain-containing protein</fullName>
    </recommendedName>
</protein>
<dbReference type="InterPro" id="IPR007074">
    <property type="entry name" value="LicD/FKTN/FKRP_NTP_transf"/>
</dbReference>
<evidence type="ECO:0000259" key="1">
    <source>
        <dbReference type="Pfam" id="PF04991"/>
    </source>
</evidence>
<dbReference type="RefSeq" id="WP_021088015.1">
    <property type="nucleotide sequence ID" value="NZ_ANNG01000031.1"/>
</dbReference>
<dbReference type="GO" id="GO:0009100">
    <property type="term" value="P:glycoprotein metabolic process"/>
    <property type="evidence" value="ECO:0007669"/>
    <property type="project" value="UniProtKB-ARBA"/>
</dbReference>
<dbReference type="Pfam" id="PF04991">
    <property type="entry name" value="LicD"/>
    <property type="match status" value="1"/>
</dbReference>
<name>U2EUJ1_9BACT</name>
<gene>
    <name evidence="2" type="ORF">UNSWCS_442</name>
</gene>
<organism evidence="2 3">
    <name type="scientific">Campylobacter concisus UNSWCS</name>
    <dbReference type="NCBI Taxonomy" id="1242968"/>
    <lineage>
        <taxon>Bacteria</taxon>
        <taxon>Pseudomonadati</taxon>
        <taxon>Campylobacterota</taxon>
        <taxon>Epsilonproteobacteria</taxon>
        <taxon>Campylobacterales</taxon>
        <taxon>Campylobacteraceae</taxon>
        <taxon>Campylobacter</taxon>
    </lineage>
</organism>
<dbReference type="Proteomes" id="UP000016620">
    <property type="component" value="Unassembled WGS sequence"/>
</dbReference>
<proteinExistence type="predicted"/>
<sequence length="243" mass="28888">MKNDYSYSEDEILFKKVNQLLRSIKCEYWVCHGTLLGIIRDNMILPWDHDIDFAVWKKKVKTEDIEKLFKDSGFKQEIILGEMDCLHFTNGSKKIDISFYDVKDNVASVRWVVPKKTNLKNKFLNFIAMIIHSLDNNIVIDLEIKNIKDLLKFLLIKVTKLIKPFIKKNTRKKIYEDAIKSFYYTGYSYDINLMKFKNIIFLDEVVPVPIDSEKCLEITYGKDWRVPKKNYVWYNEANNLINM</sequence>
<comment type="caution">
    <text evidence="2">The sequence shown here is derived from an EMBL/GenBank/DDBJ whole genome shotgun (WGS) entry which is preliminary data.</text>
</comment>
<dbReference type="PATRIC" id="fig|1242968.3.peg.1521"/>
<feature type="domain" description="LicD/FKTN/FKRP nucleotidyltransferase" evidence="1">
    <location>
        <begin position="27"/>
        <end position="169"/>
    </location>
</feature>
<dbReference type="AlphaFoldDB" id="U2EUJ1"/>
<evidence type="ECO:0000313" key="3">
    <source>
        <dbReference type="Proteomes" id="UP000016620"/>
    </source>
</evidence>
<dbReference type="InterPro" id="IPR052942">
    <property type="entry name" value="LPS_cholinephosphotransferase"/>
</dbReference>
<evidence type="ECO:0000313" key="2">
    <source>
        <dbReference type="EMBL" id="ERJ27841.1"/>
    </source>
</evidence>
<dbReference type="EMBL" id="ANNG01000031">
    <property type="protein sequence ID" value="ERJ27841.1"/>
    <property type="molecule type" value="Genomic_DNA"/>
</dbReference>
<dbReference type="PANTHER" id="PTHR43404">
    <property type="entry name" value="LIPOPOLYSACCHARIDE CHOLINEPHOSPHOTRANSFERASE LICD"/>
    <property type="match status" value="1"/>
</dbReference>
<dbReference type="PANTHER" id="PTHR43404:SF1">
    <property type="entry name" value="MNN4P"/>
    <property type="match status" value="1"/>
</dbReference>